<name>A0ACC2XPS6_9TREE</name>
<accession>A0ACC2XPS6</accession>
<proteinExistence type="predicted"/>
<dbReference type="Proteomes" id="UP001234202">
    <property type="component" value="Unassembled WGS sequence"/>
</dbReference>
<sequence>MQSPLISLPRKTTTPADFSTPLRHAIAHTYGERPDTYTEEIATLTRCRADAVADAAGSETTARDLLFKYFGQLELLELRFATTKVTFDWTDAFTGKQTQQTSLAFEKASVLHLVASHLSSLAAQQPRLGNPDGIKRAYAAARQSAGLLIFIHENFLHAPSTDLSRELLTFCSKLETVQAGEIFWDKCVGEHKPASLLSRIAQSLAAGYTSLVQDSIPFQGKGILDRAWINVITIKGKYFSSLAAWYRATADHNRGEYGAATSRWGLAVTLANEAHKLAKEFTYSFIPSVNSAAADLAAVPVSSFYAAPIPTTTGPPSTLPADAATALLEITKTHLTTAQESHTTAERDNDLIYHALPIAATLLPAIEPLPLSSLATPTTIQEIYAQPSISALIGPDIFRRLVPLEVHEQASVYSEEKAKLVRREVETCERVEEEVGLAWSEMDPRARVEKYRRALDSQVEIDGQVPSEIQGLAEKIGQRERQAGQPIDALVQSLDERRRACESAIQSIKTELDDESRECERMRVKYGHKWTQQPSATFTRALRADLNGHEDSLRRAAENDRSIITLWRTVQPDIATLLQGPQSDALRRAFGDESREGKAGKAPVNLLDLDDDFPAGGGGGGGGVLGKEEEEVRALVDEVETNMKRLEAVRAEQKEVLNDLKQKVQADDVSHLLLLNRRNTDASPTLFATELEKFKPYQARLSAACQAQRDVVDDVARLCAKVEALPGFRKLLAEKDGSGRRMEGTVTRFRDAVVGYEDIRAGVESINTLLDALRRDARAFVSSRAQERNRLVAEAETRDRLASPGSVSPPPVPGHPQRSLEEQLAGLRVAPPPSSSSPGVYRGYSSPPPPAQGQTWNQPPPVSSPYSPPPVPQATASRLPPPPTQGARTTAPSNPYDFSSFGSSAGLSNAFATSQYPSSGSAPGQGSTSGVYGLNNGYQTGMRYTSPPPAMPPSMLPPPPPPRQQYSSYPSTNGGASSYPPPPPLPPSARSAYPPPPTGYANYPPPSAPAPSGQQPNGYNGYNYRPS</sequence>
<gene>
    <name evidence="1" type="ORF">QFC24_002647</name>
</gene>
<organism evidence="1 2">
    <name type="scientific">Naganishia onofrii</name>
    <dbReference type="NCBI Taxonomy" id="1851511"/>
    <lineage>
        <taxon>Eukaryota</taxon>
        <taxon>Fungi</taxon>
        <taxon>Dikarya</taxon>
        <taxon>Basidiomycota</taxon>
        <taxon>Agaricomycotina</taxon>
        <taxon>Tremellomycetes</taxon>
        <taxon>Filobasidiales</taxon>
        <taxon>Filobasidiaceae</taxon>
        <taxon>Naganishia</taxon>
    </lineage>
</organism>
<dbReference type="EMBL" id="JASBWV010000007">
    <property type="protein sequence ID" value="KAJ9125863.1"/>
    <property type="molecule type" value="Genomic_DNA"/>
</dbReference>
<evidence type="ECO:0000313" key="1">
    <source>
        <dbReference type="EMBL" id="KAJ9125863.1"/>
    </source>
</evidence>
<evidence type="ECO:0000313" key="2">
    <source>
        <dbReference type="Proteomes" id="UP001234202"/>
    </source>
</evidence>
<comment type="caution">
    <text evidence="1">The sequence shown here is derived from an EMBL/GenBank/DDBJ whole genome shotgun (WGS) entry which is preliminary data.</text>
</comment>
<reference evidence="1" key="1">
    <citation type="submission" date="2023-04" db="EMBL/GenBank/DDBJ databases">
        <title>Draft Genome sequencing of Naganishia species isolated from polar environments using Oxford Nanopore Technology.</title>
        <authorList>
            <person name="Leo P."/>
            <person name="Venkateswaran K."/>
        </authorList>
    </citation>
    <scope>NUCLEOTIDE SEQUENCE</scope>
    <source>
        <strain evidence="1">DBVPG 5303</strain>
    </source>
</reference>
<protein>
    <submittedName>
        <fullName evidence="1">Uncharacterized protein</fullName>
    </submittedName>
</protein>
<keyword evidence="2" id="KW-1185">Reference proteome</keyword>